<dbReference type="Pfam" id="PF11992">
    <property type="entry name" value="TgpA_N"/>
    <property type="match status" value="1"/>
</dbReference>
<dbReference type="PANTHER" id="PTHR42736">
    <property type="entry name" value="PROTEIN-GLUTAMINE GAMMA-GLUTAMYLTRANSFERASE"/>
    <property type="match status" value="1"/>
</dbReference>
<dbReference type="PANTHER" id="PTHR42736:SF1">
    <property type="entry name" value="PROTEIN-GLUTAMINE GAMMA-GLUTAMYLTRANSFERASE"/>
    <property type="match status" value="1"/>
</dbReference>
<dbReference type="AlphaFoldDB" id="A0A8J7VTZ9"/>
<dbReference type="SUPFAM" id="SSF54001">
    <property type="entry name" value="Cysteine proteinases"/>
    <property type="match status" value="1"/>
</dbReference>
<dbReference type="InterPro" id="IPR038765">
    <property type="entry name" value="Papain-like_cys_pep_sf"/>
</dbReference>
<dbReference type="SMART" id="SM00460">
    <property type="entry name" value="TGc"/>
    <property type="match status" value="1"/>
</dbReference>
<feature type="transmembrane region" description="Helical" evidence="1">
    <location>
        <begin position="55"/>
        <end position="74"/>
    </location>
</feature>
<keyword evidence="5" id="KW-1185">Reference proteome</keyword>
<dbReference type="Proteomes" id="UP000675747">
    <property type="component" value="Unassembled WGS sequence"/>
</dbReference>
<dbReference type="InterPro" id="IPR002931">
    <property type="entry name" value="Transglutaminase-like"/>
</dbReference>
<evidence type="ECO:0000259" key="2">
    <source>
        <dbReference type="SMART" id="SM00460"/>
    </source>
</evidence>
<sequence length="643" mass="70642">MAMDPAARRWSLVAAGACALPLLRLLPPALAAVLAGVGLLGAVSAFRRPWPSWLRLVMTLALAAAVLFAFDFRFGRDTGCALLMAMLMLKCGETAHLRDGRSLVGFGLFAAFAAFLQDQGPITLVLAAPAALLALAASQRLAESEAGLEAPPRVGPRLRQALLAVAIALPLALAAFWLFPRLPSPLWGVPENALAKTGIDDRMSPGEWIDLLADDSPAFRVRFFGAPPPSGQMYWRGPVLWQFDGRTWTRWDGMSYLEPPQVDYADAAVRYEITQEPTERRFMFALDLPESVPEGARLGVDLSPIAARPIRSLTRYTLESAPPVRFEPELRRATRDMALRLPAEFNPRTVAMARAWREEGLDDAAIVRRALEMYRRDFSYTLAAPPLGRDSVDEFLFDTRAGFCEHYSSSFAVLMRAAGIPTRVVTGYVGGYRNPFGDYWLVRQSEAHAWNEVWLAGRGWTRVDPTAAVAPERILNTVNDLGDGGGGGGMRPMLDIGDWLRRGWNDLVLGFDAARQSLLLQPFGIERASGWQVGLAFAAVAGLILLASLLLMLRERAPPGDPVLVAWRRFTRRFARTPVPKPAHEPALAWAWRAAEALPADAARIRSLTARFVAARYAPAQSEAGTDAALVRDLRRFRLSSRP</sequence>
<dbReference type="Pfam" id="PF13559">
    <property type="entry name" value="DUF4129"/>
    <property type="match status" value="1"/>
</dbReference>
<dbReference type="EMBL" id="JAGQFT020000006">
    <property type="protein sequence ID" value="MBS7457641.1"/>
    <property type="molecule type" value="Genomic_DNA"/>
</dbReference>
<dbReference type="Gene3D" id="3.10.620.30">
    <property type="match status" value="1"/>
</dbReference>
<comment type="caution">
    <text evidence="3">The sequence shown here is derived from an EMBL/GenBank/DDBJ whole genome shotgun (WGS) entry which is preliminary data.</text>
</comment>
<dbReference type="InterPro" id="IPR025403">
    <property type="entry name" value="TgpA-like_C"/>
</dbReference>
<dbReference type="RefSeq" id="WP_211926761.1">
    <property type="nucleotide sequence ID" value="NZ_JAGQFT020000006.1"/>
</dbReference>
<organism evidence="3">
    <name type="scientific">Coralloluteibacterium stylophorae</name>
    <dbReference type="NCBI Taxonomy" id="1776034"/>
    <lineage>
        <taxon>Bacteria</taxon>
        <taxon>Pseudomonadati</taxon>
        <taxon>Pseudomonadota</taxon>
        <taxon>Gammaproteobacteria</taxon>
        <taxon>Lysobacterales</taxon>
        <taxon>Lysobacteraceae</taxon>
        <taxon>Coralloluteibacterium</taxon>
    </lineage>
</organism>
<evidence type="ECO:0000313" key="4">
    <source>
        <dbReference type="EMBL" id="MBS7457641.1"/>
    </source>
</evidence>
<keyword evidence="1" id="KW-0812">Transmembrane</keyword>
<evidence type="ECO:0000313" key="5">
    <source>
        <dbReference type="Proteomes" id="UP000675747"/>
    </source>
</evidence>
<gene>
    <name evidence="4" type="ORF">KB893_010895</name>
    <name evidence="3" type="ORF">KB893_09945</name>
</gene>
<proteinExistence type="predicted"/>
<name>A0A8J7VTZ9_9GAMM</name>
<dbReference type="InterPro" id="IPR021878">
    <property type="entry name" value="TgpA_N"/>
</dbReference>
<protein>
    <submittedName>
        <fullName evidence="3">DUF3488 domain-containing transglutaminase family protein</fullName>
    </submittedName>
</protein>
<dbReference type="Pfam" id="PF01841">
    <property type="entry name" value="Transglut_core"/>
    <property type="match status" value="1"/>
</dbReference>
<feature type="transmembrane region" description="Helical" evidence="1">
    <location>
        <begin position="161"/>
        <end position="179"/>
    </location>
</feature>
<keyword evidence="1" id="KW-1133">Transmembrane helix</keyword>
<dbReference type="InterPro" id="IPR052901">
    <property type="entry name" value="Bact_TGase-like"/>
</dbReference>
<evidence type="ECO:0000256" key="1">
    <source>
        <dbReference type="SAM" id="Phobius"/>
    </source>
</evidence>
<evidence type="ECO:0000313" key="3">
    <source>
        <dbReference type="EMBL" id="MBR0562834.1"/>
    </source>
</evidence>
<keyword evidence="1" id="KW-0472">Membrane</keyword>
<accession>A0A8J7VTZ9</accession>
<feature type="transmembrane region" description="Helical" evidence="1">
    <location>
        <begin position="531"/>
        <end position="553"/>
    </location>
</feature>
<reference evidence="4 5" key="1">
    <citation type="journal article" date="2021" name="Microbiol. Resour. Announc.">
        <title>Draft Genome Sequence of Coralloluteibacterium stylophorae LMG 29479T.</title>
        <authorList>
            <person name="Karlyshev A.V."/>
            <person name="Kudryashova E.B."/>
            <person name="Ariskina E.V."/>
            <person name="Conroy A.P."/>
            <person name="Abidueva E.Y."/>
        </authorList>
    </citation>
    <scope>NUCLEOTIDE SEQUENCE [LARGE SCALE GENOMIC DNA]</scope>
    <source>
        <strain evidence="4 5">LMG 29479</strain>
    </source>
</reference>
<reference evidence="3" key="2">
    <citation type="submission" date="2021-04" db="EMBL/GenBank/DDBJ databases">
        <authorList>
            <person name="Karlyshev A.V."/>
        </authorList>
    </citation>
    <scope>NUCLEOTIDE SEQUENCE</scope>
    <source>
        <strain evidence="3">LMG 29479</strain>
    </source>
</reference>
<feature type="domain" description="Transglutaminase-like" evidence="2">
    <location>
        <begin position="396"/>
        <end position="467"/>
    </location>
</feature>
<dbReference type="EMBL" id="JAGQFT010000077">
    <property type="protein sequence ID" value="MBR0562834.1"/>
    <property type="molecule type" value="Genomic_DNA"/>
</dbReference>